<dbReference type="Proteomes" id="UP001180481">
    <property type="component" value="Chromosome"/>
</dbReference>
<keyword evidence="1" id="KW-0802">TPR repeat</keyword>
<dbReference type="PROSITE" id="PS50005">
    <property type="entry name" value="TPR"/>
    <property type="match status" value="1"/>
</dbReference>
<dbReference type="InterPro" id="IPR019734">
    <property type="entry name" value="TPR_rpt"/>
</dbReference>
<dbReference type="SUPFAM" id="SSF48452">
    <property type="entry name" value="TPR-like"/>
    <property type="match status" value="2"/>
</dbReference>
<protein>
    <submittedName>
        <fullName evidence="2">Tetratricopeptide repeat protein</fullName>
    </submittedName>
</protein>
<dbReference type="SMART" id="SM00028">
    <property type="entry name" value="TPR"/>
    <property type="match status" value="3"/>
</dbReference>
<accession>A0ABY9RAA0</accession>
<name>A0ABY9RAA0_9FLAO</name>
<keyword evidence="3" id="KW-1185">Reference proteome</keyword>
<gene>
    <name evidence="2" type="ORF">RF683_09810</name>
</gene>
<dbReference type="InterPro" id="IPR011990">
    <property type="entry name" value="TPR-like_helical_dom_sf"/>
</dbReference>
<dbReference type="RefSeq" id="WP_309532108.1">
    <property type="nucleotide sequence ID" value="NZ_CP133721.1"/>
</dbReference>
<dbReference type="Gene3D" id="1.25.40.10">
    <property type="entry name" value="Tetratricopeptide repeat domain"/>
    <property type="match status" value="4"/>
</dbReference>
<evidence type="ECO:0000256" key="1">
    <source>
        <dbReference type="PROSITE-ProRule" id="PRU00339"/>
    </source>
</evidence>
<dbReference type="Pfam" id="PF13176">
    <property type="entry name" value="TPR_7"/>
    <property type="match status" value="1"/>
</dbReference>
<feature type="repeat" description="TPR" evidence="1">
    <location>
        <begin position="502"/>
        <end position="535"/>
    </location>
</feature>
<evidence type="ECO:0000313" key="2">
    <source>
        <dbReference type="EMBL" id="WMW77773.1"/>
    </source>
</evidence>
<reference evidence="2" key="1">
    <citation type="submission" date="2023-09" db="EMBL/GenBank/DDBJ databases">
        <title>Flavobacterium sp. 20NA77.7 isolated from freshwater.</title>
        <authorList>
            <person name="Le V."/>
            <person name="Ko S.-R."/>
            <person name="Ahn C.-Y."/>
            <person name="Oh H.-M."/>
        </authorList>
    </citation>
    <scope>NUCLEOTIDE SEQUENCE</scope>
    <source>
        <strain evidence="2">20NA77.7</strain>
    </source>
</reference>
<dbReference type="Pfam" id="PF13174">
    <property type="entry name" value="TPR_6"/>
    <property type="match status" value="1"/>
</dbReference>
<organism evidence="2 3">
    <name type="scientific">Flavobacterium nakdongensis</name>
    <dbReference type="NCBI Taxonomy" id="3073563"/>
    <lineage>
        <taxon>Bacteria</taxon>
        <taxon>Pseudomonadati</taxon>
        <taxon>Bacteroidota</taxon>
        <taxon>Flavobacteriia</taxon>
        <taxon>Flavobacteriales</taxon>
        <taxon>Flavobacteriaceae</taxon>
        <taxon>Flavobacterium</taxon>
    </lineage>
</organism>
<proteinExistence type="predicted"/>
<sequence length="594" mass="69538">MHRLYYIFGLFFTLFVSAQNEQLALNYFEKGEYDKAAALFEEIAIKQPSNSFYIQKLASCYQQQQNYTKAEELLFSKYKKFPAPSYLIEIGYNYQLQKNQSKATNYYEKALATIQENANNTYSVAQTFEQKNLLEWAYRTYELGQKTNSNLNFDYQMALLQGQMGNLDTMVNKLLDFAYSNPNSTINVQNQLNFFLQEDTEGTFLVALKKELLLRTQKNQAVYWNQFLSWLYIQQKEYNKAFIQEKAIYKRNPESFEDIIQLAQLCINDNDLETASIIFSFIIENTSDEETLILAQYYILKNKINVAKPENYSELKTEIDVQIARYKNSPFALDLQLLAAHFYAFHLNQVAISKEILNTLLQTPINTRQKAKVKMETADVYVYDEKFNQAIIYYAQIENDLPNDELAHEATMKMAKTSFYKKDFDWAMKQAKELKQASTLLIANDAVELFLLISDHSAEDSLRVALQDFSHADFLEYQNKPKEALVAFLQVLKKHKGTSIEPATSYKIARNYEKIAEYEQALSYYKQVLELHKDCIYIDEALFFSAEIFRKYKSDNKKAKDYYEKIVLEHPDSIYFTEARVQYRLLRGDKPEGS</sequence>
<evidence type="ECO:0000313" key="3">
    <source>
        <dbReference type="Proteomes" id="UP001180481"/>
    </source>
</evidence>
<dbReference type="EMBL" id="CP133721">
    <property type="protein sequence ID" value="WMW77773.1"/>
    <property type="molecule type" value="Genomic_DNA"/>
</dbReference>